<sequence length="187" mass="20535">MGGKALIVVDMLNDFVVEGGALYVGEAGRRVIPVIARALEKARSHKIPVIYICDRHLPGDREFEMFPTHCVAGTWGGEVCAELAPREGDVIIPKRRYSGFYGTDLDLALRELGAEDLVLVGVCTNICVLYTAADARMRNYKVSVLKDGVASFDEKAHEFALREMEKTLGVQLLLVDEWEAGNADSCC</sequence>
<dbReference type="SUPFAM" id="SSF52499">
    <property type="entry name" value="Isochorismatase-like hydrolases"/>
    <property type="match status" value="1"/>
</dbReference>
<dbReference type="eggNOG" id="COG1335">
    <property type="taxonomic scope" value="Bacteria"/>
</dbReference>
<dbReference type="PRINTS" id="PR01398">
    <property type="entry name" value="ISCHRISMTASE"/>
</dbReference>
<proteinExistence type="inferred from homology"/>
<evidence type="ECO:0000256" key="1">
    <source>
        <dbReference type="ARBA" id="ARBA00006336"/>
    </source>
</evidence>
<accession>K4LG76</accession>
<dbReference type="InterPro" id="IPR000868">
    <property type="entry name" value="Isochorismatase-like_dom"/>
</dbReference>
<dbReference type="PANTHER" id="PTHR43540:SF6">
    <property type="entry name" value="ISOCHORISMATASE-LIKE DOMAIN-CONTAINING PROTEIN"/>
    <property type="match status" value="1"/>
</dbReference>
<evidence type="ECO:0000313" key="5">
    <source>
        <dbReference type="Proteomes" id="UP000000467"/>
    </source>
</evidence>
<keyword evidence="5" id="KW-1185">Reference proteome</keyword>
<dbReference type="KEGG" id="tpz:Tph_c18210"/>
<name>K4LG76_THEPS</name>
<evidence type="ECO:0000313" key="4">
    <source>
        <dbReference type="EMBL" id="AFV12021.1"/>
    </source>
</evidence>
<feature type="domain" description="Isochorismatase-like" evidence="3">
    <location>
        <begin position="5"/>
        <end position="169"/>
    </location>
</feature>
<dbReference type="CDD" id="cd00431">
    <property type="entry name" value="cysteine_hydrolases"/>
    <property type="match status" value="1"/>
</dbReference>
<dbReference type="Pfam" id="PF00857">
    <property type="entry name" value="Isochorismatase"/>
    <property type="match status" value="1"/>
</dbReference>
<evidence type="ECO:0000259" key="3">
    <source>
        <dbReference type="Pfam" id="PF00857"/>
    </source>
</evidence>
<dbReference type="PANTHER" id="PTHR43540">
    <property type="entry name" value="PEROXYUREIDOACRYLATE/UREIDOACRYLATE AMIDOHYDROLASE-RELATED"/>
    <property type="match status" value="1"/>
</dbReference>
<dbReference type="OrthoDB" id="9796485at2"/>
<reference evidence="4 5" key="1">
    <citation type="journal article" date="2012" name="BMC Genomics">
        <title>Genome-guided analysis of physiological and morphological traits of the fermentative acetate oxidizer Thermacetogenium phaeum.</title>
        <authorList>
            <person name="Oehler D."/>
            <person name="Poehlein A."/>
            <person name="Leimbach A."/>
            <person name="Muller N."/>
            <person name="Daniel R."/>
            <person name="Gottschalk G."/>
            <person name="Schink B."/>
        </authorList>
    </citation>
    <scope>NUCLEOTIDE SEQUENCE [LARGE SCALE GENOMIC DNA]</scope>
    <source>
        <strain evidence="5">ATCC BAA-254 / DSM 26808 / PB</strain>
    </source>
</reference>
<dbReference type="Proteomes" id="UP000000467">
    <property type="component" value="Chromosome"/>
</dbReference>
<dbReference type="InterPro" id="IPR050272">
    <property type="entry name" value="Isochorismatase-like_hydrls"/>
</dbReference>
<dbReference type="InterPro" id="IPR016291">
    <property type="entry name" value="Isochorismatase"/>
</dbReference>
<keyword evidence="2 4" id="KW-0378">Hydrolase</keyword>
<dbReference type="EMBL" id="CP003732">
    <property type="protein sequence ID" value="AFV12021.1"/>
    <property type="molecule type" value="Genomic_DNA"/>
</dbReference>
<dbReference type="InterPro" id="IPR036380">
    <property type="entry name" value="Isochorismatase-like_sf"/>
</dbReference>
<dbReference type="GO" id="GO:0008908">
    <property type="term" value="F:isochorismatase activity"/>
    <property type="evidence" value="ECO:0007669"/>
    <property type="project" value="InterPro"/>
</dbReference>
<comment type="similarity">
    <text evidence="1">Belongs to the isochorismatase family.</text>
</comment>
<dbReference type="AlphaFoldDB" id="K4LG76"/>
<evidence type="ECO:0000256" key="2">
    <source>
        <dbReference type="ARBA" id="ARBA00022801"/>
    </source>
</evidence>
<dbReference type="Gene3D" id="3.40.50.850">
    <property type="entry name" value="Isochorismatase-like"/>
    <property type="match status" value="1"/>
</dbReference>
<organism evidence="4 5">
    <name type="scientific">Thermacetogenium phaeum (strain ATCC BAA-254 / DSM 26808 / PB)</name>
    <dbReference type="NCBI Taxonomy" id="1089553"/>
    <lineage>
        <taxon>Bacteria</taxon>
        <taxon>Bacillati</taxon>
        <taxon>Bacillota</taxon>
        <taxon>Clostridia</taxon>
        <taxon>Thermoanaerobacterales</taxon>
        <taxon>Thermoanaerobacteraceae</taxon>
        <taxon>Thermacetogenium</taxon>
    </lineage>
</organism>
<protein>
    <submittedName>
        <fullName evidence="4">Isochorismatase hydrolase</fullName>
    </submittedName>
</protein>
<dbReference type="HOGENOM" id="CLU_068979_8_4_9"/>
<dbReference type="STRING" id="1089553.Tph_c18210"/>
<gene>
    <name evidence="4" type="ordered locus">Tph_c18210</name>
</gene>
<dbReference type="RefSeq" id="WP_015050898.1">
    <property type="nucleotide sequence ID" value="NC_018870.1"/>
</dbReference>